<proteinExistence type="predicted"/>
<reference evidence="3" key="1">
    <citation type="submission" date="2020-05" db="EMBL/GenBank/DDBJ databases">
        <title>Mycena genomes resolve the evolution of fungal bioluminescence.</title>
        <authorList>
            <person name="Tsai I.J."/>
        </authorList>
    </citation>
    <scope>NUCLEOTIDE SEQUENCE</scope>
    <source>
        <strain evidence="3">CCC161011</strain>
    </source>
</reference>
<comment type="caution">
    <text evidence="3">The sequence shown here is derived from an EMBL/GenBank/DDBJ whole genome shotgun (WGS) entry which is preliminary data.</text>
</comment>
<name>A0A8H7CIS8_9AGAR</name>
<sequence>MDQGSDFKPFRGTAPRGNLPSCRGPVPPSKDSINNADNSSVPSAPSGRELPETLSSSQNQARQHDIKQEPKDHDFFVRWKLKNPLPNLGFHARKNRNPPAYSEQVNLSNPPYDGPQYFSAPKAYFQNPESYNNASFSVNESHQPLLSSPVSRSRSPSLHLVQDSDVEDVAVFQSMPKRKSEAKTNNSKLTEQRLAIAALESRLSAQTAASEAAEFTLKSRISTLEAREASCRAKAVDARSRMEEAEREAQDATTRLNDIRAAAKTGLDEVKNNYAALQSVFRDLKSDYDVSQDAVQCLTSELSELRRMAADAVHGIETSDSVTRSAETRALIDELQRDRDSAHRVIDLLRDKLHLISTQVLEAKERIIELETIREGGDSTNRNETVRLRETNERLLSVSKTLNEREVEVRGLREQKNALEWELTEKCAKIVALETLSANIVVLEEQNVALECQVTELKERKIALELQAKADHSKIATLQTLETELVALRAEKVAVECEAKENHRKIVTLEKLHRDTSAKLEQSKSQVHKYEMQLVQLQAELTSVEAAKEHFESSLEAAQLSETKLTRTNSELAQETSTLTQQVRALTTEVHASTLREAILKEKEAALQQKSDELAVQVSTLKGDASAQKEELRRVNNEFTVLQNLFDSQALTLKLTKEQSGDLQERLLMSESSYATKLECAIGKLNVELAVLREQKASIQATLHQVTEEVATQRAGLLGASADYENKLTKQEEMYTKLARAEERRAIAAERETAEAKQQVEDLLRRIQSGRAELEDLKRKAQEAASSESMGAEGEVDILRARLEDLQGENSRLQDRAKSLNQRYKDGDLSDSERSFVRFLIRMAQSTHEQDTVAKDTELLRRENMISSLQTKIDTLEKEAAAQSRTAAASTSNPIQPSLPIVLVPDTPPVRKRTNAQKPAGRKSSLTAHRPEKTFAAIDNSLTDSEDDMPISKMLGKRSRTPTSLTVGKPSPPTRRLRSATSRKGISTVPEENAQPARKKRKRM</sequence>
<feature type="region of interest" description="Disordered" evidence="2">
    <location>
        <begin position="1"/>
        <end position="73"/>
    </location>
</feature>
<feature type="region of interest" description="Disordered" evidence="2">
    <location>
        <begin position="87"/>
        <end position="109"/>
    </location>
</feature>
<dbReference type="EMBL" id="JACAZI010000020">
    <property type="protein sequence ID" value="KAF7339234.1"/>
    <property type="molecule type" value="Genomic_DNA"/>
</dbReference>
<feature type="coiled-coil region" evidence="1">
    <location>
        <begin position="739"/>
        <end position="823"/>
    </location>
</feature>
<organism evidence="3 4">
    <name type="scientific">Mycena venus</name>
    <dbReference type="NCBI Taxonomy" id="2733690"/>
    <lineage>
        <taxon>Eukaryota</taxon>
        <taxon>Fungi</taxon>
        <taxon>Dikarya</taxon>
        <taxon>Basidiomycota</taxon>
        <taxon>Agaricomycotina</taxon>
        <taxon>Agaricomycetes</taxon>
        <taxon>Agaricomycetidae</taxon>
        <taxon>Agaricales</taxon>
        <taxon>Marasmiineae</taxon>
        <taxon>Mycenaceae</taxon>
        <taxon>Mycena</taxon>
    </lineage>
</organism>
<evidence type="ECO:0000256" key="2">
    <source>
        <dbReference type="SAM" id="MobiDB-lite"/>
    </source>
</evidence>
<dbReference type="AlphaFoldDB" id="A0A8H7CIS8"/>
<feature type="compositionally biased region" description="Polar residues" evidence="2">
    <location>
        <begin position="31"/>
        <end position="43"/>
    </location>
</feature>
<keyword evidence="1" id="KW-0175">Coiled coil</keyword>
<protein>
    <submittedName>
        <fullName evidence="3">Uncharacterized protein</fullName>
    </submittedName>
</protein>
<dbReference type="PANTHER" id="PTHR23159:SF31">
    <property type="entry name" value="CENTROSOME-ASSOCIATED PROTEIN CEP250 ISOFORM X1"/>
    <property type="match status" value="1"/>
</dbReference>
<feature type="coiled-coil region" evidence="1">
    <location>
        <begin position="228"/>
        <end position="287"/>
    </location>
</feature>
<keyword evidence="4" id="KW-1185">Reference proteome</keyword>
<dbReference type="Proteomes" id="UP000620124">
    <property type="component" value="Unassembled WGS sequence"/>
</dbReference>
<evidence type="ECO:0000256" key="1">
    <source>
        <dbReference type="SAM" id="Coils"/>
    </source>
</evidence>
<feature type="coiled-coil region" evidence="1">
    <location>
        <begin position="402"/>
        <end position="554"/>
    </location>
</feature>
<gene>
    <name evidence="3" type="ORF">MVEN_02001200</name>
</gene>
<dbReference type="PANTHER" id="PTHR23159">
    <property type="entry name" value="CENTROSOMAL PROTEIN 2"/>
    <property type="match status" value="1"/>
</dbReference>
<evidence type="ECO:0000313" key="3">
    <source>
        <dbReference type="EMBL" id="KAF7339234.1"/>
    </source>
</evidence>
<feature type="compositionally biased region" description="Basic and acidic residues" evidence="2">
    <location>
        <begin position="62"/>
        <end position="73"/>
    </location>
</feature>
<feature type="coiled-coil region" evidence="1">
    <location>
        <begin position="675"/>
        <end position="709"/>
    </location>
</feature>
<dbReference type="OrthoDB" id="3246510at2759"/>
<accession>A0A8H7CIS8</accession>
<evidence type="ECO:0000313" key="4">
    <source>
        <dbReference type="Proteomes" id="UP000620124"/>
    </source>
</evidence>
<feature type="region of interest" description="Disordered" evidence="2">
    <location>
        <begin position="884"/>
        <end position="1004"/>
    </location>
</feature>